<organism evidence="4">
    <name type="scientific">Perinereis nuntia</name>
    <name type="common">Polychaete worm</name>
    <name type="synonym">Lycoris nuntia</name>
    <dbReference type="NCBI Taxonomy" id="460893"/>
    <lineage>
        <taxon>Eukaryota</taxon>
        <taxon>Metazoa</taxon>
        <taxon>Spiralia</taxon>
        <taxon>Lophotrochozoa</taxon>
        <taxon>Annelida</taxon>
        <taxon>Polychaeta</taxon>
        <taxon>Errantia</taxon>
        <taxon>Phyllodocida</taxon>
        <taxon>Nereididae</taxon>
        <taxon>Perinereis</taxon>
    </lineage>
</organism>
<proteinExistence type="evidence at transcript level"/>
<keyword evidence="2" id="KW-0575">Peroxidase</keyword>
<sequence>VTTFAVGGWGAALKTRCYESRMGPTVHNYSLMDIHEQKNISLRQYAGKVVLVINTASFGGATPQYLTVNALYHRYSNLEVIATPCNQFGLQEPGANATEILNSLKY</sequence>
<evidence type="ECO:0000313" key="4">
    <source>
        <dbReference type="EMBL" id="AEI70686.1"/>
    </source>
</evidence>
<evidence type="ECO:0000256" key="3">
    <source>
        <dbReference type="ARBA" id="ARBA00023002"/>
    </source>
</evidence>
<dbReference type="Gene3D" id="3.40.30.10">
    <property type="entry name" value="Glutaredoxin"/>
    <property type="match status" value="1"/>
</dbReference>
<dbReference type="PROSITE" id="PS51355">
    <property type="entry name" value="GLUTATHIONE_PEROXID_3"/>
    <property type="match status" value="1"/>
</dbReference>
<dbReference type="SUPFAM" id="SSF52833">
    <property type="entry name" value="Thioredoxin-like"/>
    <property type="match status" value="1"/>
</dbReference>
<dbReference type="PANTHER" id="PTHR11592">
    <property type="entry name" value="GLUTATHIONE PEROXIDASE"/>
    <property type="match status" value="1"/>
</dbReference>
<dbReference type="InterPro" id="IPR036249">
    <property type="entry name" value="Thioredoxin-like_sf"/>
</dbReference>
<keyword evidence="3" id="KW-0560">Oxidoreductase</keyword>
<evidence type="ECO:0000256" key="1">
    <source>
        <dbReference type="ARBA" id="ARBA00006926"/>
    </source>
</evidence>
<reference evidence="4" key="1">
    <citation type="submission" date="2010-06" db="EMBL/GenBank/DDBJ databases">
        <authorList>
            <person name="Won E.-J."/>
            <person name="Rhee J.-S."/>
            <person name="Lee J.-S."/>
        </authorList>
    </citation>
    <scope>NUCLEOTIDE SEQUENCE</scope>
    <source>
        <strain evidence="4">Pn_GST15</strain>
    </source>
</reference>
<feature type="non-terminal residue" evidence="4">
    <location>
        <position position="1"/>
    </location>
</feature>
<protein>
    <submittedName>
        <fullName evidence="4">Selenium-dependent GPx</fullName>
    </submittedName>
</protein>
<accession>F8RKV0</accession>
<dbReference type="EMBL" id="HM625743">
    <property type="protein sequence ID" value="AEI70686.1"/>
    <property type="molecule type" value="mRNA"/>
</dbReference>
<dbReference type="InterPro" id="IPR000889">
    <property type="entry name" value="Glutathione_peroxidase"/>
</dbReference>
<dbReference type="GO" id="GO:0006979">
    <property type="term" value="P:response to oxidative stress"/>
    <property type="evidence" value="ECO:0007669"/>
    <property type="project" value="InterPro"/>
</dbReference>
<dbReference type="AlphaFoldDB" id="F8RKV0"/>
<feature type="non-terminal residue" evidence="4">
    <location>
        <position position="106"/>
    </location>
</feature>
<name>F8RKV0_PERNU</name>
<dbReference type="PANTHER" id="PTHR11592:SF78">
    <property type="entry name" value="GLUTATHIONE PEROXIDASE"/>
    <property type="match status" value="1"/>
</dbReference>
<dbReference type="GO" id="GO:0004601">
    <property type="term" value="F:peroxidase activity"/>
    <property type="evidence" value="ECO:0007669"/>
    <property type="project" value="UniProtKB-KW"/>
</dbReference>
<dbReference type="Pfam" id="PF00255">
    <property type="entry name" value="GSHPx"/>
    <property type="match status" value="1"/>
</dbReference>
<comment type="similarity">
    <text evidence="1">Belongs to the glutathione peroxidase family.</text>
</comment>
<dbReference type="PIRSF" id="PIRSF000303">
    <property type="entry name" value="Glutathion_perox"/>
    <property type="match status" value="1"/>
</dbReference>
<evidence type="ECO:0000256" key="2">
    <source>
        <dbReference type="ARBA" id="ARBA00022559"/>
    </source>
</evidence>